<accession>A0A1G2UUD2</accession>
<dbReference type="EMBL" id="MHWT01000007">
    <property type="protein sequence ID" value="OHB12993.1"/>
    <property type="molecule type" value="Genomic_DNA"/>
</dbReference>
<dbReference type="Proteomes" id="UP000176558">
    <property type="component" value="Unassembled WGS sequence"/>
</dbReference>
<gene>
    <name evidence="1" type="ORF">A3G99_02255</name>
</gene>
<dbReference type="InterPro" id="IPR013783">
    <property type="entry name" value="Ig-like_fold"/>
</dbReference>
<sequence length="99" mass="11521">MVIVGYSIFQAWKLISGPIIDIYTPQNGATYSQTLIEIEGRARNISYLNLNDRPIFTNKNGYFKEKLLLSPGYNIIKLDAKDKFKNYTKKRLEIILKEF</sequence>
<comment type="caution">
    <text evidence="1">The sequence shown here is derived from an EMBL/GenBank/DDBJ whole genome shotgun (WGS) entry which is preliminary data.</text>
</comment>
<evidence type="ECO:0000313" key="1">
    <source>
        <dbReference type="EMBL" id="OHB12993.1"/>
    </source>
</evidence>
<proteinExistence type="predicted"/>
<dbReference type="Gene3D" id="2.60.40.10">
    <property type="entry name" value="Immunoglobulins"/>
    <property type="match status" value="1"/>
</dbReference>
<evidence type="ECO:0000313" key="2">
    <source>
        <dbReference type="Proteomes" id="UP000176558"/>
    </source>
</evidence>
<dbReference type="AlphaFoldDB" id="A0A1G2UUD2"/>
<protein>
    <submittedName>
        <fullName evidence="1">Uncharacterized protein</fullName>
    </submittedName>
</protein>
<organism evidence="1 2">
    <name type="scientific">Candidatus Zambryskibacteria bacterium RIFCSPLOWO2_12_FULL_39_23</name>
    <dbReference type="NCBI Taxonomy" id="1802776"/>
    <lineage>
        <taxon>Bacteria</taxon>
        <taxon>Candidatus Zambryskiibacteriota</taxon>
    </lineage>
</organism>
<name>A0A1G2UUD2_9BACT</name>
<reference evidence="1 2" key="1">
    <citation type="journal article" date="2016" name="Nat. Commun.">
        <title>Thousands of microbial genomes shed light on interconnected biogeochemical processes in an aquifer system.</title>
        <authorList>
            <person name="Anantharaman K."/>
            <person name="Brown C.T."/>
            <person name="Hug L.A."/>
            <person name="Sharon I."/>
            <person name="Castelle C.J."/>
            <person name="Probst A.J."/>
            <person name="Thomas B.C."/>
            <person name="Singh A."/>
            <person name="Wilkins M.J."/>
            <person name="Karaoz U."/>
            <person name="Brodie E.L."/>
            <person name="Williams K.H."/>
            <person name="Hubbard S.S."/>
            <person name="Banfield J.F."/>
        </authorList>
    </citation>
    <scope>NUCLEOTIDE SEQUENCE [LARGE SCALE GENOMIC DNA]</scope>
</reference>